<gene>
    <name evidence="2" type="ORF">M9Y10_007824</name>
</gene>
<dbReference type="Proteomes" id="UP001470230">
    <property type="component" value="Unassembled WGS sequence"/>
</dbReference>
<feature type="region of interest" description="Disordered" evidence="1">
    <location>
        <begin position="256"/>
        <end position="287"/>
    </location>
</feature>
<dbReference type="Gene3D" id="1.10.10.10">
    <property type="entry name" value="Winged helix-like DNA-binding domain superfamily/Winged helix DNA-binding domain"/>
    <property type="match status" value="1"/>
</dbReference>
<protein>
    <recommendedName>
        <fullName evidence="4">Initiator binding domain-containing protein</fullName>
    </recommendedName>
</protein>
<feature type="compositionally biased region" description="Polar residues" evidence="1">
    <location>
        <begin position="1"/>
        <end position="16"/>
    </location>
</feature>
<evidence type="ECO:0000313" key="3">
    <source>
        <dbReference type="Proteomes" id="UP001470230"/>
    </source>
</evidence>
<sequence length="853" mass="101840">MKLGAFSSNSNINDPMTVSRPREKENNPNNRFAYNDLQLFSIDDFYHDQDSYNDYQRSPYSTEDINILEQNYKEQVKESEPLRKSNYNISFNEAFNKYNTSNIYGDYKGDSLISPSWNDNSPYNDEGMKIFYSNEIDRLFDKDEEKFNLQNIQEKNINISKPQQYAFNQPNNSYQQNTQTKYENYFNQQTKQNYNQTQQLKFNQQNPNENYIQRNNFQQPVGSNNQRQANIGQQQQARMQNQNFYYQQNQAQALQSNPKYNQQMDQSPNTQQNINFTPQKQQRDQSLIPQQNINYTRRMQQQDQMNPNYDQQLQRQNQTQIPQQNINFTPRKQQKDQQSLNFTPRIQQQLDQSLIPQQNINFTPKKQQDQLNPNYNYCQQDQLTIQQQNTNFTPQIQQQLDQSPIPQQNINFTPRKQQQQLDQSPIPQQNLYFTPRKQQDQLNPNYNYSQQDQLTIQQQNINFTPRIQQQLDQSPIPQQNINFTPRIQQQLDQSPIPQQNINFTPRKQQDQVNPNYNYNQQRSINQQQNYYQPSNMQIPERYEQALRQNQSFLPNKAGQVNQELNYSQMRQSSDQTIKLNNSDPDINGYENSAVNKPRKTKAKLKRKEKAGQKDESDNPNLRAQLQNINVSHQFEDEFVRQTKIIEDIEKQIQSITIEEPQILTEALQNDNFILNPFQLKLEPRQYWVDFNYDIKLVDIVNDFFRNKKSKSIKFIYKLYDMLLITSKIPMYKSIFCIYWINKQVFLIDPKYFAAVLNEKDPTGELTFFGRNKLFDKLGFVEVTSENFHRAGLICFPKISDPNIRLLFQINLRFINAQYTQEDLDFFERNCLHKNPNQSMNNVVNMRQKYPGYS</sequence>
<feature type="region of interest" description="Disordered" evidence="1">
    <location>
        <begin position="569"/>
        <end position="622"/>
    </location>
</feature>
<dbReference type="EMBL" id="JAPFFF010000013">
    <property type="protein sequence ID" value="KAK8872066.1"/>
    <property type="molecule type" value="Genomic_DNA"/>
</dbReference>
<name>A0ABR2J3B1_9EUKA</name>
<dbReference type="InterPro" id="IPR036388">
    <property type="entry name" value="WH-like_DNA-bd_sf"/>
</dbReference>
<keyword evidence="3" id="KW-1185">Reference proteome</keyword>
<proteinExistence type="predicted"/>
<comment type="caution">
    <text evidence="2">The sequence shown here is derived from an EMBL/GenBank/DDBJ whole genome shotgun (WGS) entry which is preliminary data.</text>
</comment>
<feature type="compositionally biased region" description="Basic residues" evidence="1">
    <location>
        <begin position="596"/>
        <end position="608"/>
    </location>
</feature>
<evidence type="ECO:0000313" key="2">
    <source>
        <dbReference type="EMBL" id="KAK8872066.1"/>
    </source>
</evidence>
<feature type="compositionally biased region" description="Polar residues" evidence="1">
    <location>
        <begin position="258"/>
        <end position="287"/>
    </location>
</feature>
<feature type="region of interest" description="Disordered" evidence="1">
    <location>
        <begin position="1"/>
        <end position="30"/>
    </location>
</feature>
<reference evidence="2 3" key="1">
    <citation type="submission" date="2024-04" db="EMBL/GenBank/DDBJ databases">
        <title>Tritrichomonas musculus Genome.</title>
        <authorList>
            <person name="Alves-Ferreira E."/>
            <person name="Grigg M."/>
            <person name="Lorenzi H."/>
            <person name="Galac M."/>
        </authorList>
    </citation>
    <scope>NUCLEOTIDE SEQUENCE [LARGE SCALE GENOMIC DNA]</scope>
    <source>
        <strain evidence="2 3">EAF2021</strain>
    </source>
</reference>
<evidence type="ECO:0000256" key="1">
    <source>
        <dbReference type="SAM" id="MobiDB-lite"/>
    </source>
</evidence>
<organism evidence="2 3">
    <name type="scientific">Tritrichomonas musculus</name>
    <dbReference type="NCBI Taxonomy" id="1915356"/>
    <lineage>
        <taxon>Eukaryota</taxon>
        <taxon>Metamonada</taxon>
        <taxon>Parabasalia</taxon>
        <taxon>Tritrichomonadida</taxon>
        <taxon>Tritrichomonadidae</taxon>
        <taxon>Tritrichomonas</taxon>
    </lineage>
</organism>
<evidence type="ECO:0008006" key="4">
    <source>
        <dbReference type="Google" id="ProtNLM"/>
    </source>
</evidence>
<accession>A0ABR2J3B1</accession>
<feature type="compositionally biased region" description="Polar residues" evidence="1">
    <location>
        <begin position="569"/>
        <end position="594"/>
    </location>
</feature>